<dbReference type="Pfam" id="PF03283">
    <property type="entry name" value="PAE"/>
    <property type="match status" value="1"/>
</dbReference>
<organism evidence="1">
    <name type="scientific">Rhizochromulina marina</name>
    <dbReference type="NCBI Taxonomy" id="1034831"/>
    <lineage>
        <taxon>Eukaryota</taxon>
        <taxon>Sar</taxon>
        <taxon>Stramenopiles</taxon>
        <taxon>Ochrophyta</taxon>
        <taxon>Dictyochophyceae</taxon>
        <taxon>Rhizochromulinales</taxon>
        <taxon>Rhizochromulina</taxon>
    </lineage>
</organism>
<proteinExistence type="predicted"/>
<dbReference type="AlphaFoldDB" id="A0A7S2SGH9"/>
<accession>A0A7S2SGH9</accession>
<name>A0A7S2SGH9_9STRA</name>
<dbReference type="GO" id="GO:0016787">
    <property type="term" value="F:hydrolase activity"/>
    <property type="evidence" value="ECO:0007669"/>
    <property type="project" value="InterPro"/>
</dbReference>
<reference evidence="1" key="1">
    <citation type="submission" date="2021-01" db="EMBL/GenBank/DDBJ databases">
        <authorList>
            <person name="Corre E."/>
            <person name="Pelletier E."/>
            <person name="Niang G."/>
            <person name="Scheremetjew M."/>
            <person name="Finn R."/>
            <person name="Kale V."/>
            <person name="Holt S."/>
            <person name="Cochrane G."/>
            <person name="Meng A."/>
            <person name="Brown T."/>
            <person name="Cohen L."/>
        </authorList>
    </citation>
    <scope>NUCLEOTIDE SEQUENCE</scope>
    <source>
        <strain evidence="1">CCMP1243</strain>
    </source>
</reference>
<dbReference type="EMBL" id="HBHJ01022076">
    <property type="protein sequence ID" value="CAD9699406.1"/>
    <property type="molecule type" value="Transcribed_RNA"/>
</dbReference>
<protein>
    <submittedName>
        <fullName evidence="1">Uncharacterized protein</fullName>
    </submittedName>
</protein>
<evidence type="ECO:0000313" key="1">
    <source>
        <dbReference type="EMBL" id="CAD9699406.1"/>
    </source>
</evidence>
<gene>
    <name evidence="1" type="ORF">RMAR1173_LOCUS14579</name>
</gene>
<sequence length="194" mass="20802">MPLPLGFLDSNYYLDVDPFPASGFSGFQQQTQLISDSMNGSSLAAASSPACVAAYPGQTWKCSYGQYRMPFIKTSYLMVAAQYDGWQLSHDVHDYQGIEADPVYTEDELDYVNSFGAATQALVQTLPSAVETGSALVFSPACYSHHVSETPNFWNASTSDGTSQAGAMATLLSLPEAAQYWVDDCVGYACGSGC</sequence>
<dbReference type="InterPro" id="IPR004963">
    <property type="entry name" value="PAE/NOTUM"/>
</dbReference>